<evidence type="ECO:0000256" key="1">
    <source>
        <dbReference type="SAM" id="MobiDB-lite"/>
    </source>
</evidence>
<feature type="region of interest" description="Disordered" evidence="1">
    <location>
        <begin position="30"/>
        <end position="58"/>
    </location>
</feature>
<proteinExistence type="predicted"/>
<gene>
    <name evidence="3" type="ORF">AB5J53_00350</name>
</gene>
<dbReference type="EMBL" id="CP163443">
    <property type="protein sequence ID" value="XDQ50282.1"/>
    <property type="molecule type" value="Genomic_DNA"/>
</dbReference>
<dbReference type="AlphaFoldDB" id="A0AB39R5P4"/>
<organism evidence="3">
    <name type="scientific">Streptomyces sp. R41</name>
    <dbReference type="NCBI Taxonomy" id="3238632"/>
    <lineage>
        <taxon>Bacteria</taxon>
        <taxon>Bacillati</taxon>
        <taxon>Actinomycetota</taxon>
        <taxon>Actinomycetes</taxon>
        <taxon>Kitasatosporales</taxon>
        <taxon>Streptomycetaceae</taxon>
        <taxon>Streptomyces</taxon>
    </lineage>
</organism>
<feature type="chain" id="PRO_5044347661" evidence="2">
    <location>
        <begin position="19"/>
        <end position="436"/>
    </location>
</feature>
<sequence>MAISALALIASGSSTAVASTDDAANSAHAAAISPTRESSSTDRPQVVQPRKNAKSTVPCDQIRKQAAAQGKATALCVESVPVFQAPKRVARAATGSGVTWCDAQAQGQVYVTRKSICENQVSHVSLIVPETREVLGEAWLNIKQEVNTKNTDVNFSEDFFLRVQAVTGALVSGFNVAIKGECAATSACQQGLGPWTGPAPVTLLSEKEGTWQRNWKNTTGFDTLMLEYTLTASYGAAKASYSWGVSQNAGWQVRCDKELSTAGCVVPKYTPTFEIPSKYNEARQFIGMVQASMSSHPGWEGKGEPLHREANETVARRNRDIVCDDTFRPSSSTPKPVQCDEFPFAGSKESGAQQGVTEGKTCQQYSVVSETREGKEYLSLTWPGLNQGKMPPANAKCARASMPKVQNEGVGGELGRKTKKWRLLMGDAYWVDAGNK</sequence>
<evidence type="ECO:0000313" key="3">
    <source>
        <dbReference type="EMBL" id="XDQ50282.1"/>
    </source>
</evidence>
<accession>A0AB39R5P4</accession>
<name>A0AB39R5P4_9ACTN</name>
<dbReference type="RefSeq" id="WP_369243638.1">
    <property type="nucleotide sequence ID" value="NZ_CP163443.1"/>
</dbReference>
<reference evidence="3" key="1">
    <citation type="submission" date="2024-07" db="EMBL/GenBank/DDBJ databases">
        <authorList>
            <person name="Yu S.T."/>
        </authorList>
    </citation>
    <scope>NUCLEOTIDE SEQUENCE</scope>
    <source>
        <strain evidence="3">R41</strain>
    </source>
</reference>
<evidence type="ECO:0000256" key="2">
    <source>
        <dbReference type="SAM" id="SignalP"/>
    </source>
</evidence>
<feature type="signal peptide" evidence="2">
    <location>
        <begin position="1"/>
        <end position="18"/>
    </location>
</feature>
<keyword evidence="2" id="KW-0732">Signal</keyword>
<protein>
    <submittedName>
        <fullName evidence="3">Uncharacterized protein</fullName>
    </submittedName>
</protein>